<evidence type="ECO:0000313" key="5">
    <source>
        <dbReference type="Proteomes" id="UP000192738"/>
    </source>
</evidence>
<organism evidence="4 5">
    <name type="scientific">Sporomusa malonica</name>
    <dbReference type="NCBI Taxonomy" id="112901"/>
    <lineage>
        <taxon>Bacteria</taxon>
        <taxon>Bacillati</taxon>
        <taxon>Bacillota</taxon>
        <taxon>Negativicutes</taxon>
        <taxon>Selenomonadales</taxon>
        <taxon>Sporomusaceae</taxon>
        <taxon>Sporomusa</taxon>
    </lineage>
</organism>
<reference evidence="4 5" key="1">
    <citation type="submission" date="2017-04" db="EMBL/GenBank/DDBJ databases">
        <authorList>
            <person name="Afonso C.L."/>
            <person name="Miller P.J."/>
            <person name="Scott M.A."/>
            <person name="Spackman E."/>
            <person name="Goraichik I."/>
            <person name="Dimitrov K.M."/>
            <person name="Suarez D.L."/>
            <person name="Swayne D.E."/>
        </authorList>
    </citation>
    <scope>NUCLEOTIDE SEQUENCE [LARGE SCALE GENOMIC DNA]</scope>
    <source>
        <strain evidence="4 5">DSM 5090</strain>
    </source>
</reference>
<dbReference type="AlphaFoldDB" id="A0A1W2AV14"/>
<dbReference type="InterPro" id="IPR034829">
    <property type="entry name" value="DnaD-like_sf"/>
</dbReference>
<dbReference type="STRING" id="112901.SAMN04488500_106108"/>
<protein>
    <submittedName>
        <fullName evidence="4">DnaD and phage-associated domain-containing protein</fullName>
    </submittedName>
</protein>
<evidence type="ECO:0000256" key="2">
    <source>
        <dbReference type="SAM" id="MobiDB-lite"/>
    </source>
</evidence>
<feature type="compositionally biased region" description="Acidic residues" evidence="2">
    <location>
        <begin position="140"/>
        <end position="153"/>
    </location>
</feature>
<dbReference type="OrthoDB" id="1667428at2"/>
<comment type="similarity">
    <text evidence="1">Belongs to the DnaB/DnaD family.</text>
</comment>
<evidence type="ECO:0000256" key="1">
    <source>
        <dbReference type="ARBA" id="ARBA00093462"/>
    </source>
</evidence>
<name>A0A1W2AV14_9FIRM</name>
<dbReference type="Proteomes" id="UP000192738">
    <property type="component" value="Unassembled WGS sequence"/>
</dbReference>
<dbReference type="Pfam" id="PF07261">
    <property type="entry name" value="DnaB_2"/>
    <property type="match status" value="1"/>
</dbReference>
<feature type="domain" description="DnaB/C C-terminal" evidence="3">
    <location>
        <begin position="161"/>
        <end position="220"/>
    </location>
</feature>
<dbReference type="SUPFAM" id="SSF158499">
    <property type="entry name" value="DnaD domain-like"/>
    <property type="match status" value="1"/>
</dbReference>
<dbReference type="PANTHER" id="PTHR37293">
    <property type="entry name" value="PHAGE REPLICATION PROTEIN-RELATED"/>
    <property type="match status" value="1"/>
</dbReference>
<dbReference type="InterPro" id="IPR053162">
    <property type="entry name" value="DnaD"/>
</dbReference>
<feature type="region of interest" description="Disordered" evidence="2">
    <location>
        <begin position="99"/>
        <end position="153"/>
    </location>
</feature>
<proteinExistence type="inferred from homology"/>
<sequence length="307" mass="34931">MKWFRLYSEIKDDPKMLALTDHQFRIWINLLAMASDMPPDSRGTIPRFPFRGLATSLHTTEDQLKEALDLFASEEFNLIQRQDDGSIFVTKFLDRQYEKASDTPDATRERKRKQRSREQNNPVTSSHADVTPSHALYTDTDTDTENIKDDDDNSAGAREVFSLYQNEVGIVSSTVAQFIADAVDTYSPEWVKAAICEAVKHNARNWSYIDACLKNWKVHGFGVRKPDKQSTKQSADSVNIGPPNADQAWLEVSSQIEESKRDPTKRLKWSHNKIDNAVKLVSLRVLLGQFSIEDKKDQFIKAYQGGG</sequence>
<dbReference type="InterPro" id="IPR006343">
    <property type="entry name" value="DnaB/C_C"/>
</dbReference>
<feature type="compositionally biased region" description="Basic and acidic residues" evidence="2">
    <location>
        <begin position="99"/>
        <end position="108"/>
    </location>
</feature>
<dbReference type="Gene3D" id="1.10.10.630">
    <property type="entry name" value="DnaD domain-like"/>
    <property type="match status" value="1"/>
</dbReference>
<dbReference type="EMBL" id="FWXI01000006">
    <property type="protein sequence ID" value="SMC64028.1"/>
    <property type="molecule type" value="Genomic_DNA"/>
</dbReference>
<gene>
    <name evidence="4" type="ORF">SAMN04488500_106108</name>
</gene>
<dbReference type="PANTHER" id="PTHR37293:SF5">
    <property type="entry name" value="DNA REPLICATION PROTEIN"/>
    <property type="match status" value="1"/>
</dbReference>
<accession>A0A1W2AV14</accession>
<keyword evidence="5" id="KW-1185">Reference proteome</keyword>
<dbReference type="RefSeq" id="WP_084575325.1">
    <property type="nucleotide sequence ID" value="NZ_CP155572.1"/>
</dbReference>
<dbReference type="NCBIfam" id="TIGR01446">
    <property type="entry name" value="DnaD_dom"/>
    <property type="match status" value="1"/>
</dbReference>
<evidence type="ECO:0000259" key="3">
    <source>
        <dbReference type="Pfam" id="PF07261"/>
    </source>
</evidence>
<evidence type="ECO:0000313" key="4">
    <source>
        <dbReference type="EMBL" id="SMC64028.1"/>
    </source>
</evidence>